<feature type="domain" description="DUF6594" evidence="3">
    <location>
        <begin position="57"/>
        <end position="264"/>
    </location>
</feature>
<accession>A0AAX6MAD1</accession>
<comment type="caution">
    <text evidence="4">The sequence shown here is derived from an EMBL/GenBank/DDBJ whole genome shotgun (WGS) entry which is preliminary data.</text>
</comment>
<sequence length="274" mass="30937">MDLPTYHVNRDARASPPFKDRPQLLSEILGNREEHDILRQQIQQIDGDKVQRVAILSFRGLQLYRIAKLQAELIRKQNGVMNPDEKASQIELDTKEGREEGKEVDELLQRYADAVRNYETLSQAIEFKEDVSYEFLGGMKQFKVIKRTNDVDWDVPLWLARRVAQSTVVKYSVGPLGFRELDRGRQFRRRMLQRIKSRLLMALFGGTALIAPVVFMTLKPTLTGDLVAASLSTAIFAIVVVLFATDASGKDVLASTAAYAAVMVVFIGTSLQTF</sequence>
<feature type="transmembrane region" description="Helical" evidence="2">
    <location>
        <begin position="252"/>
        <end position="271"/>
    </location>
</feature>
<evidence type="ECO:0000256" key="1">
    <source>
        <dbReference type="SAM" id="MobiDB-lite"/>
    </source>
</evidence>
<evidence type="ECO:0000259" key="3">
    <source>
        <dbReference type="Pfam" id="PF20237"/>
    </source>
</evidence>
<feature type="transmembrane region" description="Helical" evidence="2">
    <location>
        <begin position="199"/>
        <end position="218"/>
    </location>
</feature>
<gene>
    <name evidence="4" type="ORF">Daesc_009451</name>
</gene>
<feature type="transmembrane region" description="Helical" evidence="2">
    <location>
        <begin position="224"/>
        <end position="245"/>
    </location>
</feature>
<keyword evidence="2" id="KW-1133">Transmembrane helix</keyword>
<name>A0AAX6MAD1_9PEZI</name>
<dbReference type="AlphaFoldDB" id="A0AAX6MAD1"/>
<feature type="region of interest" description="Disordered" evidence="1">
    <location>
        <begin position="1"/>
        <end position="20"/>
    </location>
</feature>
<keyword evidence="2" id="KW-0812">Transmembrane</keyword>
<dbReference type="InterPro" id="IPR046529">
    <property type="entry name" value="DUF6594"/>
</dbReference>
<keyword evidence="5" id="KW-1185">Reference proteome</keyword>
<evidence type="ECO:0000256" key="2">
    <source>
        <dbReference type="SAM" id="Phobius"/>
    </source>
</evidence>
<dbReference type="Pfam" id="PF20237">
    <property type="entry name" value="DUF6594"/>
    <property type="match status" value="1"/>
</dbReference>
<organism evidence="4 5">
    <name type="scientific">Daldinia eschscholtzii</name>
    <dbReference type="NCBI Taxonomy" id="292717"/>
    <lineage>
        <taxon>Eukaryota</taxon>
        <taxon>Fungi</taxon>
        <taxon>Dikarya</taxon>
        <taxon>Ascomycota</taxon>
        <taxon>Pezizomycotina</taxon>
        <taxon>Sordariomycetes</taxon>
        <taxon>Xylariomycetidae</taxon>
        <taxon>Xylariales</taxon>
        <taxon>Hypoxylaceae</taxon>
        <taxon>Daldinia</taxon>
    </lineage>
</organism>
<keyword evidence="2" id="KW-0472">Membrane</keyword>
<dbReference type="EMBL" id="JBANMG010000009">
    <property type="protein sequence ID" value="KAK6949376.1"/>
    <property type="molecule type" value="Genomic_DNA"/>
</dbReference>
<feature type="compositionally biased region" description="Basic and acidic residues" evidence="1">
    <location>
        <begin position="8"/>
        <end position="20"/>
    </location>
</feature>
<evidence type="ECO:0000313" key="5">
    <source>
        <dbReference type="Proteomes" id="UP001369815"/>
    </source>
</evidence>
<protein>
    <recommendedName>
        <fullName evidence="3">DUF6594 domain-containing protein</fullName>
    </recommendedName>
</protein>
<evidence type="ECO:0000313" key="4">
    <source>
        <dbReference type="EMBL" id="KAK6949376.1"/>
    </source>
</evidence>
<reference evidence="4 5" key="1">
    <citation type="journal article" date="2024" name="Front Chem Biol">
        <title>Unveiling the potential of Daldinia eschscholtzii MFLUCC 19-0629 through bioactivity and bioinformatics studies for enhanced sustainable agriculture production.</title>
        <authorList>
            <person name="Brooks S."/>
            <person name="Weaver J.A."/>
            <person name="Klomchit A."/>
            <person name="Alharthi S.A."/>
            <person name="Onlamun T."/>
            <person name="Nurani R."/>
            <person name="Vong T.K."/>
            <person name="Alberti F."/>
            <person name="Greco C."/>
        </authorList>
    </citation>
    <scope>NUCLEOTIDE SEQUENCE [LARGE SCALE GENOMIC DNA]</scope>
    <source>
        <strain evidence="4">MFLUCC 19-0629</strain>
    </source>
</reference>
<proteinExistence type="predicted"/>
<dbReference type="Proteomes" id="UP001369815">
    <property type="component" value="Unassembled WGS sequence"/>
</dbReference>